<protein>
    <submittedName>
        <fullName evidence="2">Uncharacterized protein</fullName>
    </submittedName>
</protein>
<keyword evidence="1" id="KW-1133">Transmembrane helix</keyword>
<feature type="transmembrane region" description="Helical" evidence="1">
    <location>
        <begin position="53"/>
        <end position="71"/>
    </location>
</feature>
<evidence type="ECO:0000313" key="2">
    <source>
        <dbReference type="EMBL" id="MDN3611341.1"/>
    </source>
</evidence>
<comment type="caution">
    <text evidence="2">The sequence shown here is derived from an EMBL/GenBank/DDBJ whole genome shotgun (WGS) entry which is preliminary data.</text>
</comment>
<evidence type="ECO:0000256" key="1">
    <source>
        <dbReference type="SAM" id="Phobius"/>
    </source>
</evidence>
<dbReference type="Proteomes" id="UP001238540">
    <property type="component" value="Unassembled WGS sequence"/>
</dbReference>
<keyword evidence="1" id="KW-0812">Transmembrane</keyword>
<gene>
    <name evidence="2" type="ORF">QWZ16_17205</name>
</gene>
<evidence type="ECO:0000313" key="3">
    <source>
        <dbReference type="Proteomes" id="UP001238540"/>
    </source>
</evidence>
<sequence length="72" mass="8185">METYLFTFFAFAVSLLRTLTVVMLAWLTLRLFDKSLGITFANWWNHADDNAKAVYLGARCIAVFLAFSLCLA</sequence>
<dbReference type="RefSeq" id="WP_076590382.1">
    <property type="nucleotide sequence ID" value="NZ_JABEYA020000006.1"/>
</dbReference>
<dbReference type="EMBL" id="JAUFQC010000027">
    <property type="protein sequence ID" value="MDN3611341.1"/>
    <property type="molecule type" value="Genomic_DNA"/>
</dbReference>
<proteinExistence type="predicted"/>
<reference evidence="3" key="1">
    <citation type="journal article" date="2019" name="Int. J. Syst. Evol. Microbiol.">
        <title>The Global Catalogue of Microorganisms (GCM) 10K type strain sequencing project: providing services to taxonomists for standard genome sequencing and annotation.</title>
        <authorList>
            <consortium name="The Broad Institute Genomics Platform"/>
            <consortium name="The Broad Institute Genome Sequencing Center for Infectious Disease"/>
            <person name="Wu L."/>
            <person name="Ma J."/>
        </authorList>
    </citation>
    <scope>NUCLEOTIDE SEQUENCE [LARGE SCALE GENOMIC DNA]</scope>
    <source>
        <strain evidence="3">CECT 7398</strain>
    </source>
</reference>
<keyword evidence="1" id="KW-0472">Membrane</keyword>
<accession>A0ABT8BWF1</accession>
<feature type="transmembrane region" description="Helical" evidence="1">
    <location>
        <begin position="6"/>
        <end position="32"/>
    </location>
</feature>
<keyword evidence="3" id="KW-1185">Reference proteome</keyword>
<name>A0ABT8BWF1_9VIBR</name>
<organism evidence="2 3">
    <name type="scientific">Vibrio ostreicida</name>
    <dbReference type="NCBI Taxonomy" id="526588"/>
    <lineage>
        <taxon>Bacteria</taxon>
        <taxon>Pseudomonadati</taxon>
        <taxon>Pseudomonadota</taxon>
        <taxon>Gammaproteobacteria</taxon>
        <taxon>Vibrionales</taxon>
        <taxon>Vibrionaceae</taxon>
        <taxon>Vibrio</taxon>
    </lineage>
</organism>